<keyword evidence="9" id="KW-0032">Aminotransferase</keyword>
<evidence type="ECO:0000313" key="9">
    <source>
        <dbReference type="EMBL" id="CAI9121314.1"/>
    </source>
</evidence>
<dbReference type="InterPro" id="IPR051446">
    <property type="entry name" value="HTH_trans_reg/aminotransferase"/>
</dbReference>
<dbReference type="Proteomes" id="UP001176960">
    <property type="component" value="Unassembled WGS sequence"/>
</dbReference>
<dbReference type="SUPFAM" id="SSF53383">
    <property type="entry name" value="PLP-dependent transferases"/>
    <property type="match status" value="1"/>
</dbReference>
<evidence type="ECO:0000256" key="4">
    <source>
        <dbReference type="ARBA" id="ARBA00023125"/>
    </source>
</evidence>
<accession>A0AA35XWX1</accession>
<keyword evidence="5" id="KW-0804">Transcription</keyword>
<evidence type="ECO:0000256" key="7">
    <source>
        <dbReference type="SAM" id="Phobius"/>
    </source>
</evidence>
<proteinExistence type="inferred from homology"/>
<sequence>MFLPALDRQSDESLQKQIVRQMIEAISNGTLRSGEALSGVRDCANRWGVSRNTVVLALERLEAEGYLETRPSRGTYVHRTPPHVGTRSPNASSASELGETTRVMNTPRFLDRAFVGDNDGFPPLKPSASPLNLGFGSDVPLYRSMEWRRTVQRLLIRDNWKRGGQFQPNAGLPFLREAIARWVTARHGLSIDAQQVIVITGLQQAHSLVSRALLSPGMKVALEDPCYMGKRRLYETLGVTIVNAPVDGKGIRMAGLDLEDVSLVCVNPGCHVPTNVSLSLPRRRQLIALAGQTKTHVFEESMFDLLALEGKATPSLLTLSGGKNVLHAGLFAPALGGGVMLGYLIVPWALLPAVIDAKLIMDNGLPWLEQEALARFIDAGDLDNLLKRNRTIMMRRRDYLLSAMKENLGEIAVLGAGHAPRLSWFLPPEFPDTASYVSRVKERNVYIPGEYPLRPSAAPPMPELDRLVSHGYGEVSDDELEKVVQVFVQSANLS</sequence>
<evidence type="ECO:0000256" key="6">
    <source>
        <dbReference type="SAM" id="MobiDB-lite"/>
    </source>
</evidence>
<dbReference type="AlphaFoldDB" id="A0AA35XWX1"/>
<dbReference type="InterPro" id="IPR036388">
    <property type="entry name" value="WH-like_DNA-bd_sf"/>
</dbReference>
<dbReference type="Gene3D" id="3.40.640.10">
    <property type="entry name" value="Type I PLP-dependent aspartate aminotransferase-like (Major domain)"/>
    <property type="match status" value="1"/>
</dbReference>
<dbReference type="GO" id="GO:0030170">
    <property type="term" value="F:pyridoxal phosphate binding"/>
    <property type="evidence" value="ECO:0007669"/>
    <property type="project" value="InterPro"/>
</dbReference>
<dbReference type="Pfam" id="PF00392">
    <property type="entry name" value="GntR"/>
    <property type="match status" value="1"/>
</dbReference>
<feature type="domain" description="HTH gntR-type" evidence="8">
    <location>
        <begin position="12"/>
        <end position="80"/>
    </location>
</feature>
<dbReference type="GO" id="GO:0003677">
    <property type="term" value="F:DNA binding"/>
    <property type="evidence" value="ECO:0007669"/>
    <property type="project" value="UniProtKB-KW"/>
</dbReference>
<keyword evidence="7" id="KW-1133">Transmembrane helix</keyword>
<keyword evidence="3" id="KW-0805">Transcription regulation</keyword>
<comment type="caution">
    <text evidence="9">The sequence shown here is derived from an EMBL/GenBank/DDBJ whole genome shotgun (WGS) entry which is preliminary data.</text>
</comment>
<keyword evidence="9" id="KW-0808">Transferase</keyword>
<evidence type="ECO:0000256" key="5">
    <source>
        <dbReference type="ARBA" id="ARBA00023163"/>
    </source>
</evidence>
<dbReference type="RefSeq" id="WP_289842784.1">
    <property type="nucleotide sequence ID" value="NZ_CATKSH010000013.1"/>
</dbReference>
<dbReference type="GO" id="GO:0008483">
    <property type="term" value="F:transaminase activity"/>
    <property type="evidence" value="ECO:0007669"/>
    <property type="project" value="UniProtKB-KW"/>
</dbReference>
<dbReference type="SUPFAM" id="SSF46785">
    <property type="entry name" value="Winged helix' DNA-binding domain"/>
    <property type="match status" value="1"/>
</dbReference>
<dbReference type="PROSITE" id="PS50949">
    <property type="entry name" value="HTH_GNTR"/>
    <property type="match status" value="1"/>
</dbReference>
<evidence type="ECO:0000256" key="1">
    <source>
        <dbReference type="ARBA" id="ARBA00005384"/>
    </source>
</evidence>
<dbReference type="InterPro" id="IPR004839">
    <property type="entry name" value="Aminotransferase_I/II_large"/>
</dbReference>
<keyword evidence="7" id="KW-0812">Transmembrane</keyword>
<dbReference type="SMART" id="SM00345">
    <property type="entry name" value="HTH_GNTR"/>
    <property type="match status" value="1"/>
</dbReference>
<comment type="similarity">
    <text evidence="1">In the C-terminal section; belongs to the class-I pyridoxal-phosphate-dependent aminotransferase family.</text>
</comment>
<keyword evidence="10" id="KW-1185">Reference proteome</keyword>
<keyword evidence="2" id="KW-0663">Pyridoxal phosphate</keyword>
<dbReference type="PANTHER" id="PTHR46577">
    <property type="entry name" value="HTH-TYPE TRANSCRIPTIONAL REGULATORY PROTEIN GABR"/>
    <property type="match status" value="1"/>
</dbReference>
<evidence type="ECO:0000256" key="2">
    <source>
        <dbReference type="ARBA" id="ARBA00022898"/>
    </source>
</evidence>
<dbReference type="CDD" id="cd00609">
    <property type="entry name" value="AAT_like"/>
    <property type="match status" value="1"/>
</dbReference>
<dbReference type="InterPro" id="IPR015424">
    <property type="entry name" value="PyrdxlP-dep_Trfase"/>
</dbReference>
<dbReference type="EMBL" id="CATKSH010000013">
    <property type="protein sequence ID" value="CAI9121314.1"/>
    <property type="molecule type" value="Genomic_DNA"/>
</dbReference>
<evidence type="ECO:0000313" key="10">
    <source>
        <dbReference type="Proteomes" id="UP001176960"/>
    </source>
</evidence>
<evidence type="ECO:0000259" key="8">
    <source>
        <dbReference type="PROSITE" id="PS50949"/>
    </source>
</evidence>
<dbReference type="Gene3D" id="1.10.10.10">
    <property type="entry name" value="Winged helix-like DNA-binding domain superfamily/Winged helix DNA-binding domain"/>
    <property type="match status" value="1"/>
</dbReference>
<evidence type="ECO:0000256" key="3">
    <source>
        <dbReference type="ARBA" id="ARBA00023015"/>
    </source>
</evidence>
<dbReference type="GO" id="GO:0003700">
    <property type="term" value="F:DNA-binding transcription factor activity"/>
    <property type="evidence" value="ECO:0007669"/>
    <property type="project" value="InterPro"/>
</dbReference>
<feature type="transmembrane region" description="Helical" evidence="7">
    <location>
        <begin position="330"/>
        <end position="351"/>
    </location>
</feature>
<keyword evidence="4" id="KW-0238">DNA-binding</keyword>
<gene>
    <name evidence="9" type="ORF">LMG32879_002161</name>
</gene>
<feature type="region of interest" description="Disordered" evidence="6">
    <location>
        <begin position="72"/>
        <end position="98"/>
    </location>
</feature>
<dbReference type="InterPro" id="IPR000524">
    <property type="entry name" value="Tscrpt_reg_HTH_GntR"/>
</dbReference>
<dbReference type="InterPro" id="IPR015421">
    <property type="entry name" value="PyrdxlP-dep_Trfase_major"/>
</dbReference>
<dbReference type="CDD" id="cd07377">
    <property type="entry name" value="WHTH_GntR"/>
    <property type="match status" value="1"/>
</dbReference>
<dbReference type="PANTHER" id="PTHR46577:SF2">
    <property type="entry name" value="TRANSCRIPTIONAL REGULATORY PROTEIN"/>
    <property type="match status" value="1"/>
</dbReference>
<reference evidence="9" key="1">
    <citation type="submission" date="2023-03" db="EMBL/GenBank/DDBJ databases">
        <authorList>
            <person name="Cleenwerck I."/>
        </authorList>
    </citation>
    <scope>NUCLEOTIDE SEQUENCE</scope>
    <source>
        <strain evidence="9">LMG 32879</strain>
    </source>
</reference>
<dbReference type="Pfam" id="PF00155">
    <property type="entry name" value="Aminotran_1_2"/>
    <property type="match status" value="1"/>
</dbReference>
<keyword evidence="7" id="KW-0472">Membrane</keyword>
<dbReference type="InterPro" id="IPR036390">
    <property type="entry name" value="WH_DNA-bd_sf"/>
</dbReference>
<protein>
    <submittedName>
        <fullName evidence="9">PLP-dependent aminotransferase family protein</fullName>
    </submittedName>
</protein>
<name>A0AA35XWX1_9PROT</name>
<organism evidence="9 10">
    <name type="scientific">Brytella acorum</name>
    <dbReference type="NCBI Taxonomy" id="2959299"/>
    <lineage>
        <taxon>Bacteria</taxon>
        <taxon>Pseudomonadati</taxon>
        <taxon>Pseudomonadota</taxon>
        <taxon>Alphaproteobacteria</taxon>
        <taxon>Acetobacterales</taxon>
        <taxon>Acetobacteraceae</taxon>
        <taxon>Brytella</taxon>
    </lineage>
</organism>